<name>A0A4Z2FGY2_9TELE</name>
<dbReference type="EMBL" id="SRLO01001189">
    <property type="protein sequence ID" value="TNN40448.1"/>
    <property type="molecule type" value="Genomic_DNA"/>
</dbReference>
<protein>
    <submittedName>
        <fullName evidence="2">Uncharacterized protein</fullName>
    </submittedName>
</protein>
<feature type="compositionally biased region" description="Polar residues" evidence="1">
    <location>
        <begin position="11"/>
        <end position="22"/>
    </location>
</feature>
<gene>
    <name evidence="2" type="ORF">EYF80_049390</name>
</gene>
<evidence type="ECO:0000313" key="3">
    <source>
        <dbReference type="Proteomes" id="UP000314294"/>
    </source>
</evidence>
<evidence type="ECO:0000256" key="1">
    <source>
        <dbReference type="SAM" id="MobiDB-lite"/>
    </source>
</evidence>
<accession>A0A4Z2FGY2</accession>
<dbReference type="Proteomes" id="UP000314294">
    <property type="component" value="Unassembled WGS sequence"/>
</dbReference>
<evidence type="ECO:0000313" key="2">
    <source>
        <dbReference type="EMBL" id="TNN40448.1"/>
    </source>
</evidence>
<sequence length="149" mass="16387">MSARPERESGVSPQRRQSERVTQTRLTFTTLFWPSWGFPSGPTGSRITQYCRLLSVVTSTTPTTSSATEGMWASRSASVTSHSSPDESVHDVEDFLVGSGQPLVSSDPLLSSGALKVQKSLKTQRRVGVHDLERGHDLEPRARALDRYV</sequence>
<dbReference type="AlphaFoldDB" id="A0A4Z2FGY2"/>
<organism evidence="2 3">
    <name type="scientific">Liparis tanakae</name>
    <name type="common">Tanaka's snailfish</name>
    <dbReference type="NCBI Taxonomy" id="230148"/>
    <lineage>
        <taxon>Eukaryota</taxon>
        <taxon>Metazoa</taxon>
        <taxon>Chordata</taxon>
        <taxon>Craniata</taxon>
        <taxon>Vertebrata</taxon>
        <taxon>Euteleostomi</taxon>
        <taxon>Actinopterygii</taxon>
        <taxon>Neopterygii</taxon>
        <taxon>Teleostei</taxon>
        <taxon>Neoteleostei</taxon>
        <taxon>Acanthomorphata</taxon>
        <taxon>Eupercaria</taxon>
        <taxon>Perciformes</taxon>
        <taxon>Cottioidei</taxon>
        <taxon>Cottales</taxon>
        <taxon>Liparidae</taxon>
        <taxon>Liparis</taxon>
    </lineage>
</organism>
<keyword evidence="3" id="KW-1185">Reference proteome</keyword>
<comment type="caution">
    <text evidence="2">The sequence shown here is derived from an EMBL/GenBank/DDBJ whole genome shotgun (WGS) entry which is preliminary data.</text>
</comment>
<feature type="region of interest" description="Disordered" evidence="1">
    <location>
        <begin position="1"/>
        <end position="22"/>
    </location>
</feature>
<reference evidence="2 3" key="1">
    <citation type="submission" date="2019-03" db="EMBL/GenBank/DDBJ databases">
        <title>First draft genome of Liparis tanakae, snailfish: a comprehensive survey of snailfish specific genes.</title>
        <authorList>
            <person name="Kim W."/>
            <person name="Song I."/>
            <person name="Jeong J.-H."/>
            <person name="Kim D."/>
            <person name="Kim S."/>
            <person name="Ryu S."/>
            <person name="Song J.Y."/>
            <person name="Lee S.K."/>
        </authorList>
    </citation>
    <scope>NUCLEOTIDE SEQUENCE [LARGE SCALE GENOMIC DNA]</scope>
    <source>
        <tissue evidence="2">Muscle</tissue>
    </source>
</reference>
<proteinExistence type="predicted"/>